<dbReference type="NCBIfam" id="TIGR01493">
    <property type="entry name" value="HAD-SF-IA-v2"/>
    <property type="match status" value="1"/>
</dbReference>
<dbReference type="InterPro" id="IPR036412">
    <property type="entry name" value="HAD-like_sf"/>
</dbReference>
<proteinExistence type="inferred from homology"/>
<dbReference type="PANTHER" id="PTHR43316:SF3">
    <property type="entry name" value="HALOACID DEHALOGENASE, TYPE II (AFU_ORTHOLOGUE AFUA_2G07750)-RELATED"/>
    <property type="match status" value="1"/>
</dbReference>
<name>A0AAV9PWY3_9PEZI</name>
<evidence type="ECO:0000256" key="2">
    <source>
        <dbReference type="ARBA" id="ARBA00022801"/>
    </source>
</evidence>
<dbReference type="InterPro" id="IPR051540">
    <property type="entry name" value="S-2-haloacid_dehalogenase"/>
</dbReference>
<evidence type="ECO:0000256" key="1">
    <source>
        <dbReference type="ARBA" id="ARBA00008106"/>
    </source>
</evidence>
<gene>
    <name evidence="3" type="ORF">LTR25_008691</name>
</gene>
<dbReference type="SFLD" id="SFLDS00003">
    <property type="entry name" value="Haloacid_Dehalogenase"/>
    <property type="match status" value="1"/>
</dbReference>
<dbReference type="PANTHER" id="PTHR43316">
    <property type="entry name" value="HYDROLASE, HALOACID DELAHOGENASE-RELATED"/>
    <property type="match status" value="1"/>
</dbReference>
<dbReference type="Gene3D" id="3.40.50.1000">
    <property type="entry name" value="HAD superfamily/HAD-like"/>
    <property type="match status" value="1"/>
</dbReference>
<evidence type="ECO:0008006" key="5">
    <source>
        <dbReference type="Google" id="ProtNLM"/>
    </source>
</evidence>
<dbReference type="InterPro" id="IPR006439">
    <property type="entry name" value="HAD-SF_hydro_IA"/>
</dbReference>
<dbReference type="SFLD" id="SFLDG01129">
    <property type="entry name" value="C1.5:_HAD__Beta-PGM__Phosphata"/>
    <property type="match status" value="1"/>
</dbReference>
<dbReference type="GO" id="GO:0019120">
    <property type="term" value="F:hydrolase activity, acting on acid halide bonds, in C-halide compounds"/>
    <property type="evidence" value="ECO:0007669"/>
    <property type="project" value="InterPro"/>
</dbReference>
<dbReference type="PRINTS" id="PR00413">
    <property type="entry name" value="HADHALOGNASE"/>
</dbReference>
<comment type="caution">
    <text evidence="3">The sequence shown here is derived from an EMBL/GenBank/DDBJ whole genome shotgun (WGS) entry which is preliminary data.</text>
</comment>
<sequence length="236" mass="25869">MGKIVVAFDLYGTLLSTESIAKELASHFGQDKATSIAAVWRKYQLEYTWRLNSMKKYEDFSTVTRKSLLHALAEHGASLNDQDLNKLMQAYDSLSTFPDVNAALKRLEKNSSIDCVVFSNGTNTMVSNSVHGSDDLNSSVFKDFVTVESVQRYKPSPEVYHHLAEKVGKVGEMNAVWLVSGNPFDVTGARAVGMHAAWVDRAGNGWQDKLGLGPTVVVKSLEEVAEAVEKHAGSAQ</sequence>
<accession>A0AAV9PWY3</accession>
<evidence type="ECO:0000313" key="3">
    <source>
        <dbReference type="EMBL" id="KAK5530834.1"/>
    </source>
</evidence>
<dbReference type="InterPro" id="IPR006328">
    <property type="entry name" value="2-HAD"/>
</dbReference>
<comment type="similarity">
    <text evidence="1">Belongs to the HAD-like hydrolase superfamily. S-2-haloalkanoic acid dehalogenase family.</text>
</comment>
<organism evidence="3 4">
    <name type="scientific">Vermiconidia calcicola</name>
    <dbReference type="NCBI Taxonomy" id="1690605"/>
    <lineage>
        <taxon>Eukaryota</taxon>
        <taxon>Fungi</taxon>
        <taxon>Dikarya</taxon>
        <taxon>Ascomycota</taxon>
        <taxon>Pezizomycotina</taxon>
        <taxon>Dothideomycetes</taxon>
        <taxon>Dothideomycetidae</taxon>
        <taxon>Mycosphaerellales</taxon>
        <taxon>Extremaceae</taxon>
        <taxon>Vermiconidia</taxon>
    </lineage>
</organism>
<evidence type="ECO:0000313" key="4">
    <source>
        <dbReference type="Proteomes" id="UP001345827"/>
    </source>
</evidence>
<reference evidence="3 4" key="1">
    <citation type="submission" date="2023-06" db="EMBL/GenBank/DDBJ databases">
        <title>Black Yeasts Isolated from many extreme environments.</title>
        <authorList>
            <person name="Coleine C."/>
            <person name="Stajich J.E."/>
            <person name="Selbmann L."/>
        </authorList>
    </citation>
    <scope>NUCLEOTIDE SEQUENCE [LARGE SCALE GENOMIC DNA]</scope>
    <source>
        <strain evidence="3 4">CCFEE 5887</strain>
    </source>
</reference>
<dbReference type="Gene3D" id="1.10.150.240">
    <property type="entry name" value="Putative phosphatase, domain 2"/>
    <property type="match status" value="1"/>
</dbReference>
<dbReference type="AlphaFoldDB" id="A0AAV9PWY3"/>
<dbReference type="InterPro" id="IPR023198">
    <property type="entry name" value="PGP-like_dom2"/>
</dbReference>
<dbReference type="EMBL" id="JAXLQG010000018">
    <property type="protein sequence ID" value="KAK5530834.1"/>
    <property type="molecule type" value="Genomic_DNA"/>
</dbReference>
<keyword evidence="4" id="KW-1185">Reference proteome</keyword>
<dbReference type="Pfam" id="PF00702">
    <property type="entry name" value="Hydrolase"/>
    <property type="match status" value="1"/>
</dbReference>
<dbReference type="InterPro" id="IPR023214">
    <property type="entry name" value="HAD_sf"/>
</dbReference>
<dbReference type="Proteomes" id="UP001345827">
    <property type="component" value="Unassembled WGS sequence"/>
</dbReference>
<dbReference type="GO" id="GO:0016791">
    <property type="term" value="F:phosphatase activity"/>
    <property type="evidence" value="ECO:0007669"/>
    <property type="project" value="UniProtKB-ARBA"/>
</dbReference>
<dbReference type="NCBIfam" id="TIGR01428">
    <property type="entry name" value="HAD_type_II"/>
    <property type="match status" value="1"/>
</dbReference>
<protein>
    <recommendedName>
        <fullName evidence="5">Haloacid dehalogenase, type II</fullName>
    </recommendedName>
</protein>
<dbReference type="SUPFAM" id="SSF56784">
    <property type="entry name" value="HAD-like"/>
    <property type="match status" value="1"/>
</dbReference>
<keyword evidence="2" id="KW-0378">Hydrolase</keyword>